<organism evidence="2 3">
    <name type="scientific">Paractinoplanes tereljensis</name>
    <dbReference type="NCBI Taxonomy" id="571912"/>
    <lineage>
        <taxon>Bacteria</taxon>
        <taxon>Bacillati</taxon>
        <taxon>Actinomycetota</taxon>
        <taxon>Actinomycetes</taxon>
        <taxon>Micromonosporales</taxon>
        <taxon>Micromonosporaceae</taxon>
        <taxon>Paractinoplanes</taxon>
    </lineage>
</organism>
<reference evidence="2" key="1">
    <citation type="submission" date="2021-01" db="EMBL/GenBank/DDBJ databases">
        <title>Whole genome shotgun sequence of Actinoplanes tereljensis NBRC 105297.</title>
        <authorList>
            <person name="Komaki H."/>
            <person name="Tamura T."/>
        </authorList>
    </citation>
    <scope>NUCLEOTIDE SEQUENCE</scope>
    <source>
        <strain evidence="2">NBRC 105297</strain>
    </source>
</reference>
<evidence type="ECO:0008006" key="4">
    <source>
        <dbReference type="Google" id="ProtNLM"/>
    </source>
</evidence>
<dbReference type="EMBL" id="BOMY01000042">
    <property type="protein sequence ID" value="GIF23797.1"/>
    <property type="molecule type" value="Genomic_DNA"/>
</dbReference>
<accession>A0A919TXD6</accession>
<protein>
    <recommendedName>
        <fullName evidence="4">Tetratricopeptide repeat protein</fullName>
    </recommendedName>
</protein>
<dbReference type="InterPro" id="IPR019734">
    <property type="entry name" value="TPR_rpt"/>
</dbReference>
<evidence type="ECO:0000313" key="3">
    <source>
        <dbReference type="Proteomes" id="UP000623608"/>
    </source>
</evidence>
<name>A0A919TXD6_9ACTN</name>
<dbReference type="SUPFAM" id="SSF48452">
    <property type="entry name" value="TPR-like"/>
    <property type="match status" value="1"/>
</dbReference>
<dbReference type="RefSeq" id="WP_203811691.1">
    <property type="nucleotide sequence ID" value="NZ_BOMY01000042.1"/>
</dbReference>
<evidence type="ECO:0000256" key="1">
    <source>
        <dbReference type="PROSITE-ProRule" id="PRU00339"/>
    </source>
</evidence>
<feature type="repeat" description="TPR" evidence="1">
    <location>
        <begin position="37"/>
        <end position="70"/>
    </location>
</feature>
<evidence type="ECO:0000313" key="2">
    <source>
        <dbReference type="EMBL" id="GIF23797.1"/>
    </source>
</evidence>
<dbReference type="Gene3D" id="1.25.40.10">
    <property type="entry name" value="Tetratricopeptide repeat domain"/>
    <property type="match status" value="1"/>
</dbReference>
<dbReference type="PROSITE" id="PS50005">
    <property type="entry name" value="TPR"/>
    <property type="match status" value="2"/>
</dbReference>
<feature type="repeat" description="TPR" evidence="1">
    <location>
        <begin position="77"/>
        <end position="110"/>
    </location>
</feature>
<gene>
    <name evidence="2" type="ORF">Ate02nite_65270</name>
</gene>
<keyword evidence="3" id="KW-1185">Reference proteome</keyword>
<dbReference type="AlphaFoldDB" id="A0A919TXD6"/>
<dbReference type="Pfam" id="PF13424">
    <property type="entry name" value="TPR_12"/>
    <property type="match status" value="1"/>
</dbReference>
<dbReference type="Proteomes" id="UP000623608">
    <property type="component" value="Unassembled WGS sequence"/>
</dbReference>
<keyword evidence="1" id="KW-0802">TPR repeat</keyword>
<dbReference type="SMART" id="SM00028">
    <property type="entry name" value="TPR"/>
    <property type="match status" value="3"/>
</dbReference>
<proteinExistence type="predicted"/>
<sequence length="167" mass="17740">MNPVEQLITLDADQRMVPVDAEALRAAVGQLQATGDRGALRRIGVALVALGEYAEAVETLERAVSISVRLDDVPAEVAARINLGDAYRYAGRLGPAAEQYSRALRLAKAQAPDRVDFALQHLGKHHIDAGEPDLARACLAEALRLREAKGDAGLIASTIAALKLLDA</sequence>
<dbReference type="InterPro" id="IPR011990">
    <property type="entry name" value="TPR-like_helical_dom_sf"/>
</dbReference>
<comment type="caution">
    <text evidence="2">The sequence shown here is derived from an EMBL/GenBank/DDBJ whole genome shotgun (WGS) entry which is preliminary data.</text>
</comment>